<feature type="compositionally biased region" description="Polar residues" evidence="1">
    <location>
        <begin position="70"/>
        <end position="89"/>
    </location>
</feature>
<feature type="transmembrane region" description="Helical" evidence="2">
    <location>
        <begin position="939"/>
        <end position="965"/>
    </location>
</feature>
<feature type="region of interest" description="Disordered" evidence="1">
    <location>
        <begin position="417"/>
        <end position="460"/>
    </location>
</feature>
<feature type="region of interest" description="Disordered" evidence="1">
    <location>
        <begin position="209"/>
        <end position="228"/>
    </location>
</feature>
<feature type="region of interest" description="Disordered" evidence="1">
    <location>
        <begin position="684"/>
        <end position="764"/>
    </location>
</feature>
<protein>
    <submittedName>
        <fullName evidence="3">Uncharacterized protein</fullName>
    </submittedName>
</protein>
<feature type="compositionally biased region" description="Low complexity" evidence="1">
    <location>
        <begin position="429"/>
        <end position="445"/>
    </location>
</feature>
<evidence type="ECO:0000313" key="3">
    <source>
        <dbReference type="EMBL" id="CAD7229963.1"/>
    </source>
</evidence>
<proteinExistence type="predicted"/>
<dbReference type="EMBL" id="OB662378">
    <property type="protein sequence ID" value="CAD7229963.1"/>
    <property type="molecule type" value="Genomic_DNA"/>
</dbReference>
<feature type="compositionally biased region" description="Basic residues" evidence="1">
    <location>
        <begin position="30"/>
        <end position="40"/>
    </location>
</feature>
<organism evidence="3">
    <name type="scientific">Cyprideis torosa</name>
    <dbReference type="NCBI Taxonomy" id="163714"/>
    <lineage>
        <taxon>Eukaryota</taxon>
        <taxon>Metazoa</taxon>
        <taxon>Ecdysozoa</taxon>
        <taxon>Arthropoda</taxon>
        <taxon>Crustacea</taxon>
        <taxon>Oligostraca</taxon>
        <taxon>Ostracoda</taxon>
        <taxon>Podocopa</taxon>
        <taxon>Podocopida</taxon>
        <taxon>Cytherocopina</taxon>
        <taxon>Cytheroidea</taxon>
        <taxon>Cytherideidae</taxon>
        <taxon>Cyprideis</taxon>
    </lineage>
</organism>
<feature type="transmembrane region" description="Helical" evidence="2">
    <location>
        <begin position="826"/>
        <end position="848"/>
    </location>
</feature>
<feature type="compositionally biased region" description="Basic and acidic residues" evidence="1">
    <location>
        <begin position="686"/>
        <end position="764"/>
    </location>
</feature>
<keyword evidence="2" id="KW-1133">Transmembrane helix</keyword>
<feature type="region of interest" description="Disordered" evidence="1">
    <location>
        <begin position="123"/>
        <end position="198"/>
    </location>
</feature>
<feature type="compositionally biased region" description="Polar residues" evidence="1">
    <location>
        <begin position="214"/>
        <end position="223"/>
    </location>
</feature>
<feature type="transmembrane region" description="Helical" evidence="2">
    <location>
        <begin position="869"/>
        <end position="895"/>
    </location>
</feature>
<evidence type="ECO:0000256" key="1">
    <source>
        <dbReference type="SAM" id="MobiDB-lite"/>
    </source>
</evidence>
<feature type="region of interest" description="Disordered" evidence="1">
    <location>
        <begin position="472"/>
        <end position="496"/>
    </location>
</feature>
<dbReference type="OrthoDB" id="6275838at2759"/>
<feature type="compositionally biased region" description="Low complexity" evidence="1">
    <location>
        <begin position="164"/>
        <end position="177"/>
    </location>
</feature>
<feature type="region of interest" description="Disordered" evidence="1">
    <location>
        <begin position="518"/>
        <end position="668"/>
    </location>
</feature>
<feature type="compositionally biased region" description="Basic and acidic residues" evidence="1">
    <location>
        <begin position="520"/>
        <end position="569"/>
    </location>
</feature>
<dbReference type="AlphaFoldDB" id="A0A7R8ZQ28"/>
<evidence type="ECO:0000256" key="2">
    <source>
        <dbReference type="SAM" id="Phobius"/>
    </source>
</evidence>
<feature type="transmembrane region" description="Helical" evidence="2">
    <location>
        <begin position="907"/>
        <end position="927"/>
    </location>
</feature>
<sequence>MSSPDNSDDEKSRKRTRKSDEDEDWSPSKPKAKTPTKTKKPKIESVASAATEERSTRRRTSVPTYDVEKIQNQTFGNLGKQSSSASMMQRNAGRQDGSTPSFGPSITVSSYKKVDDDIEILSSNTTQRRGSQPVPPASAIASRPYTVQQRGGMAFYPARGGRGRSAARAATRGSRGALMMSSRGGRGGHYPRAPTPVVSLPSEVTVTPVRNGLPSATTISSRGGRNMSPAALAKLPPTVSVRGKGAPISAALGSLSSAVQVIPPVQRSPSGLYPDPTFAQGAAGIPQTWESMSSRCKKPPYQLQIRNRLYNVMPRVVYELVPLEPLPGLRGRGSAKKFHPAPHLMPTLMISRASLTKPLEDTSIFQYDPGSSANHTVQPFLAANRLPPQQAGRMMKGRGASTASVVMLPRCKVPRISDARSLATEEGGTTTKSPHSSTSSSPWHSQGEEQTSPHDAEITLDDDIQRILIPEVTVEEGEESPAAPEADDGEMITGELPEGEPAAILGIGGEEGEEILGIGEEDKGAKEKGEGKEDKKDKEGEKEGEKEKEKDGEKEKDSEGAKDADKNGDTEFDMASLLEPQVSVHEGDSEMAEPSTEAAMLNPQEEAQKEGESENGTAVLEPEIGIEESHPEGGAPDMYQEQEDGGGTVESIGIDEDPGPVESIGIDLEESHGAVVANGESMANQGHEEPAVNKGHEEPMVSEGHEEPMVSEGHEEPMVSEGHEEPMVSERHEEPMGNQGHEESMDNQGHEEPMDNQEHEEPVANQEHTEPMVIEGHVEPMANQGHEEPMVSKRHEDSMVSHRHDEPMVSQGHEEPMVNPETTLDIPNYICGGLGVVSGILGIAWGIVIIIDYTDNEGGTFCTGECNTWFIMCVIAFVFWILHLIASILMIVAVATNDRLWVTPFPFTAILAASFSFCVFIGDGYYAHSVKFDGTEVEYRWVLAPAILSILCFIYVIVAWCLGWLPRGWSPLDPLCHCGLGGP</sequence>
<accession>A0A7R8ZQ28</accession>
<feature type="compositionally biased region" description="Acidic residues" evidence="1">
    <location>
        <begin position="473"/>
        <end position="490"/>
    </location>
</feature>
<name>A0A7R8ZQ28_9CRUS</name>
<feature type="compositionally biased region" description="Polar residues" evidence="1">
    <location>
        <begin position="96"/>
        <end position="105"/>
    </location>
</feature>
<gene>
    <name evidence="3" type="ORF">CTOB1V02_LOCUS7828</name>
</gene>
<feature type="region of interest" description="Disordered" evidence="1">
    <location>
        <begin position="1"/>
        <end position="105"/>
    </location>
</feature>
<keyword evidence="2" id="KW-0472">Membrane</keyword>
<reference evidence="3" key="1">
    <citation type="submission" date="2020-11" db="EMBL/GenBank/DDBJ databases">
        <authorList>
            <person name="Tran Van P."/>
        </authorList>
    </citation>
    <scope>NUCLEOTIDE SEQUENCE</scope>
</reference>
<keyword evidence="2" id="KW-0812">Transmembrane</keyword>